<dbReference type="HOGENOM" id="CLU_1085214_0_0_9"/>
<dbReference type="Proteomes" id="UP000034189">
    <property type="component" value="Chromosome"/>
</dbReference>
<dbReference type="PATRIC" id="fig|1333534.5.peg.2432"/>
<name>A0A0F7CIW9_PAEDU</name>
<dbReference type="Pfam" id="PF12730">
    <property type="entry name" value="ABC2_membrane_4"/>
    <property type="match status" value="1"/>
</dbReference>
<keyword evidence="1" id="KW-1133">Transmembrane helix</keyword>
<dbReference type="PANTHER" id="PTHR37305:SF1">
    <property type="entry name" value="MEMBRANE PROTEIN"/>
    <property type="match status" value="1"/>
</dbReference>
<keyword evidence="1" id="KW-0812">Transmembrane</keyword>
<evidence type="ECO:0000313" key="2">
    <source>
        <dbReference type="EMBL" id="AKG35020.1"/>
    </source>
</evidence>
<evidence type="ECO:0000256" key="1">
    <source>
        <dbReference type="SAM" id="Phobius"/>
    </source>
</evidence>
<dbReference type="AlphaFoldDB" id="A0A0F7CIW9"/>
<feature type="transmembrane region" description="Helical" evidence="1">
    <location>
        <begin position="114"/>
        <end position="140"/>
    </location>
</feature>
<feature type="transmembrane region" description="Helical" evidence="1">
    <location>
        <begin position="66"/>
        <end position="83"/>
    </location>
</feature>
<dbReference type="PANTHER" id="PTHR37305">
    <property type="entry name" value="INTEGRAL MEMBRANE PROTEIN-RELATED"/>
    <property type="match status" value="1"/>
</dbReference>
<sequence length="267" mass="30251">MKLPESEVLMRMKLLKNELYKLFRTKKLYVFAAIILAVLLLNLHNYQPGSERTIWTFTYGQSAPLVLINILSQFMVIFIPIIIGDSISNEYRQGTLKLSLLRPITRSQLLRAKVASLFVFISIMVLFFIIASYAIGTYFLGWGSGTEYAGQLYTPIEGLLLTLGANALLILPFMAYGLFVTFIAVLSSNMSLTVISSLVIMTIGLNLNVFEAIAPYSLAYHIAYFHENFVHTLDWRLALQSTGIIAIYLAAFSLFSFYKFKKKEILY</sequence>
<protein>
    <recommendedName>
        <fullName evidence="4">ABC transporter permease</fullName>
    </recommendedName>
</protein>
<feature type="transmembrane region" description="Helical" evidence="1">
    <location>
        <begin position="160"/>
        <end position="186"/>
    </location>
</feature>
<evidence type="ECO:0008006" key="4">
    <source>
        <dbReference type="Google" id="ProtNLM"/>
    </source>
</evidence>
<feature type="transmembrane region" description="Helical" evidence="1">
    <location>
        <begin position="28"/>
        <end position="46"/>
    </location>
</feature>
<feature type="transmembrane region" description="Helical" evidence="1">
    <location>
        <begin position="198"/>
        <end position="218"/>
    </location>
</feature>
<organism evidence="2 3">
    <name type="scientific">Paenibacillus durus ATCC 35681</name>
    <dbReference type="NCBI Taxonomy" id="1333534"/>
    <lineage>
        <taxon>Bacteria</taxon>
        <taxon>Bacillati</taxon>
        <taxon>Bacillota</taxon>
        <taxon>Bacilli</taxon>
        <taxon>Bacillales</taxon>
        <taxon>Paenibacillaceae</taxon>
        <taxon>Paenibacillus</taxon>
    </lineage>
</organism>
<accession>A0A0F7CIW9</accession>
<keyword evidence="1" id="KW-0472">Membrane</keyword>
<proteinExistence type="predicted"/>
<gene>
    <name evidence="2" type="ORF">VK70_11000</name>
</gene>
<feature type="transmembrane region" description="Helical" evidence="1">
    <location>
        <begin position="238"/>
        <end position="258"/>
    </location>
</feature>
<evidence type="ECO:0000313" key="3">
    <source>
        <dbReference type="Proteomes" id="UP000034189"/>
    </source>
</evidence>
<dbReference type="EMBL" id="CP011114">
    <property type="protein sequence ID" value="AKG35020.1"/>
    <property type="molecule type" value="Genomic_DNA"/>
</dbReference>
<reference evidence="2 3" key="2">
    <citation type="journal article" date="2016" name="Genome Announc.">
        <title>Genome Sequence of a Gram-Positive Diazotroph, Paenibacillus durus Type Strain ATCC 35681.</title>
        <authorList>
            <person name="Halim M.A."/>
            <person name="Rahman A.Y."/>
            <person name="Sim K.S."/>
            <person name="Yam H.C."/>
            <person name="Rahim A.A."/>
            <person name="Ghazali A.H."/>
            <person name="Najimudin N."/>
        </authorList>
    </citation>
    <scope>NUCLEOTIDE SEQUENCE [LARGE SCALE GENOMIC DNA]</scope>
    <source>
        <strain evidence="2 3">ATCC 35681</strain>
    </source>
</reference>
<reference evidence="2 3" key="1">
    <citation type="submission" date="2015-03" db="EMBL/GenBank/DDBJ databases">
        <authorList>
            <person name="Abdul Halim M."/>
        </authorList>
    </citation>
    <scope>NUCLEOTIDE SEQUENCE [LARGE SCALE GENOMIC DNA]</scope>
    <source>
        <strain evidence="2 3">ATCC 35681</strain>
    </source>
</reference>